<keyword evidence="7" id="KW-1185">Reference proteome</keyword>
<dbReference type="InterPro" id="IPR024607">
    <property type="entry name" value="Sulfatase_CS"/>
</dbReference>
<evidence type="ECO:0000256" key="2">
    <source>
        <dbReference type="ARBA" id="ARBA00022723"/>
    </source>
</evidence>
<accession>A0A4Q9DXS5</accession>
<evidence type="ECO:0000259" key="5">
    <source>
        <dbReference type="Pfam" id="PF00884"/>
    </source>
</evidence>
<dbReference type="GO" id="GO:0046872">
    <property type="term" value="F:metal ion binding"/>
    <property type="evidence" value="ECO:0007669"/>
    <property type="project" value="UniProtKB-KW"/>
</dbReference>
<keyword evidence="2" id="KW-0479">Metal-binding</keyword>
<gene>
    <name evidence="6" type="ORF">EYB31_00065</name>
</gene>
<dbReference type="InterPro" id="IPR000917">
    <property type="entry name" value="Sulfatase_N"/>
</dbReference>
<dbReference type="InterPro" id="IPR050738">
    <property type="entry name" value="Sulfatase"/>
</dbReference>
<dbReference type="AlphaFoldDB" id="A0A4Q9DXS5"/>
<protein>
    <recommendedName>
        <fullName evidence="5">Sulfatase N-terminal domain-containing protein</fullName>
    </recommendedName>
</protein>
<dbReference type="PROSITE" id="PS00149">
    <property type="entry name" value="SULFATASE_2"/>
    <property type="match status" value="1"/>
</dbReference>
<reference evidence="6 7" key="1">
    <citation type="submission" date="2019-02" db="EMBL/GenBank/DDBJ databases">
        <title>Paenibacillus sp. nov., isolated from surface-sterilized tissue of Thalictrum simplex L.</title>
        <authorList>
            <person name="Tuo L."/>
        </authorList>
    </citation>
    <scope>NUCLEOTIDE SEQUENCE [LARGE SCALE GENOMIC DNA]</scope>
    <source>
        <strain evidence="6 7">N2SHLJ1</strain>
    </source>
</reference>
<sequence length="493" mass="55905">MSEKRLPNILFIMADQHRADCLGAYGNTDIRTPHLDQLAADGVVYESHFCNAPVCTPSRYSTLTGLHPHQHLGWTNRCTIQPELGTYPKTLKRAGYTTAAIGKMHLTPTYQDVGFDRMELVEQNGDGRYEDDYHRYLQNLGLIDYVDLLDQVNEYRQQAPEHYWDSRGAMVSDLPEEHHSTAWIGRRGLAEIDKWGDGGNLLFLSFVKPHHPFDPPASWSEMYDPDALKLLPGWTESCLPRDLEKHTGFFPHEQLTEQQLRLCMSYYYATISHIDHYIGNIVELLKHKGLYDNTLILYTSDHGEYLGFHHLLLKQNYMYDPLVRVPLIVKYPGMSAAGERCAELTSGIDVTATLAAVAGEQPGPDMTGVDLTAPLAGRRYVFSENAKGEQYMVRSRSHKLILCKDDAKSLFFDLQRDPLEMTNLYADEAYRDMIAEHKAALHQMILFDAPAPVFLYEDAKLLEAPNVPSAGAQVPAFAGWVREKMNEALTREP</sequence>
<dbReference type="SUPFAM" id="SSF53649">
    <property type="entry name" value="Alkaline phosphatase-like"/>
    <property type="match status" value="1"/>
</dbReference>
<evidence type="ECO:0000313" key="7">
    <source>
        <dbReference type="Proteomes" id="UP000293142"/>
    </source>
</evidence>
<evidence type="ECO:0000256" key="1">
    <source>
        <dbReference type="ARBA" id="ARBA00008779"/>
    </source>
</evidence>
<organism evidence="6 7">
    <name type="scientific">Paenibacillus thalictri</name>
    <dbReference type="NCBI Taxonomy" id="2527873"/>
    <lineage>
        <taxon>Bacteria</taxon>
        <taxon>Bacillati</taxon>
        <taxon>Bacillota</taxon>
        <taxon>Bacilli</taxon>
        <taxon>Bacillales</taxon>
        <taxon>Paenibacillaceae</taxon>
        <taxon>Paenibacillus</taxon>
    </lineage>
</organism>
<dbReference type="RefSeq" id="WP_165452115.1">
    <property type="nucleotide sequence ID" value="NZ_SIRE01000001.1"/>
</dbReference>
<comment type="similarity">
    <text evidence="1">Belongs to the sulfatase family.</text>
</comment>
<comment type="caution">
    <text evidence="6">The sequence shown here is derived from an EMBL/GenBank/DDBJ whole genome shotgun (WGS) entry which is preliminary data.</text>
</comment>
<name>A0A4Q9DXS5_9BACL</name>
<dbReference type="InterPro" id="IPR017850">
    <property type="entry name" value="Alkaline_phosphatase_core_sf"/>
</dbReference>
<keyword evidence="4" id="KW-0106">Calcium</keyword>
<keyword evidence="3" id="KW-0378">Hydrolase</keyword>
<evidence type="ECO:0000313" key="6">
    <source>
        <dbReference type="EMBL" id="TBL81944.1"/>
    </source>
</evidence>
<dbReference type="Pfam" id="PF00884">
    <property type="entry name" value="Sulfatase"/>
    <property type="match status" value="1"/>
</dbReference>
<feature type="domain" description="Sulfatase N-terminal" evidence="5">
    <location>
        <begin position="7"/>
        <end position="359"/>
    </location>
</feature>
<dbReference type="Proteomes" id="UP000293142">
    <property type="component" value="Unassembled WGS sequence"/>
</dbReference>
<proteinExistence type="inferred from homology"/>
<evidence type="ECO:0000256" key="3">
    <source>
        <dbReference type="ARBA" id="ARBA00022801"/>
    </source>
</evidence>
<dbReference type="Gene3D" id="3.40.720.10">
    <property type="entry name" value="Alkaline Phosphatase, subunit A"/>
    <property type="match status" value="1"/>
</dbReference>
<evidence type="ECO:0000256" key="4">
    <source>
        <dbReference type="ARBA" id="ARBA00022837"/>
    </source>
</evidence>
<dbReference type="PANTHER" id="PTHR42693:SF53">
    <property type="entry name" value="ENDO-4-O-SULFATASE"/>
    <property type="match status" value="1"/>
</dbReference>
<dbReference type="PANTHER" id="PTHR42693">
    <property type="entry name" value="ARYLSULFATASE FAMILY MEMBER"/>
    <property type="match status" value="1"/>
</dbReference>
<dbReference type="GO" id="GO:0004065">
    <property type="term" value="F:arylsulfatase activity"/>
    <property type="evidence" value="ECO:0007669"/>
    <property type="project" value="TreeGrafter"/>
</dbReference>
<dbReference type="EMBL" id="SIRE01000001">
    <property type="protein sequence ID" value="TBL81944.1"/>
    <property type="molecule type" value="Genomic_DNA"/>
</dbReference>